<evidence type="ECO:0000313" key="2">
    <source>
        <dbReference type="EMBL" id="EAR10653.1"/>
    </source>
</evidence>
<organism evidence="2 3">
    <name type="scientific">Reinekea blandensis MED297</name>
    <dbReference type="NCBI Taxonomy" id="314283"/>
    <lineage>
        <taxon>Bacteria</taxon>
        <taxon>Pseudomonadati</taxon>
        <taxon>Pseudomonadota</taxon>
        <taxon>Gammaproteobacteria</taxon>
        <taxon>Oceanospirillales</taxon>
        <taxon>Saccharospirillaceae</taxon>
        <taxon>Reinekea</taxon>
    </lineage>
</organism>
<feature type="domain" description="N-acetyltransferase" evidence="1">
    <location>
        <begin position="110"/>
        <end position="238"/>
    </location>
</feature>
<sequence>MATINQRAYSYWQSVFGFSDQPANDETVNLYIADTLPSRHSLLKLVRHDDKTFVAVTRPCANQLSLTPESCLPDIESAMSAQNLIWYDDDAMHYFSDTDEQALLRSPNPTNIRQLTEDDANVFDRFHARMPAEDWDEVEPELDNEAVFGHFDQGELCSVADYYRWQQTPFADLGVITAPDCRGRGVGAAVVKALSAHALRRGLVPQYRAQLSNLSSLKISQRLGLQRFGLWTVAVAKT</sequence>
<dbReference type="Proteomes" id="UP000005953">
    <property type="component" value="Unassembled WGS sequence"/>
</dbReference>
<comment type="caution">
    <text evidence="2">The sequence shown here is derived from an EMBL/GenBank/DDBJ whole genome shotgun (WGS) entry which is preliminary data.</text>
</comment>
<protein>
    <submittedName>
        <fullName evidence="2">Probable acetyltransferase</fullName>
    </submittedName>
</protein>
<dbReference type="CDD" id="cd04301">
    <property type="entry name" value="NAT_SF"/>
    <property type="match status" value="1"/>
</dbReference>
<evidence type="ECO:0000313" key="3">
    <source>
        <dbReference type="Proteomes" id="UP000005953"/>
    </source>
</evidence>
<proteinExistence type="predicted"/>
<dbReference type="InterPro" id="IPR016181">
    <property type="entry name" value="Acyl_CoA_acyltransferase"/>
</dbReference>
<dbReference type="RefSeq" id="WP_008041928.1">
    <property type="nucleotide sequence ID" value="NZ_CH724149.1"/>
</dbReference>
<dbReference type="STRING" id="314283.MED297_11575"/>
<name>A4BB40_9GAMM</name>
<dbReference type="HOGENOM" id="CLU_1164835_0_0_6"/>
<gene>
    <name evidence="2" type="ORF">MED297_11575</name>
</gene>
<dbReference type="GO" id="GO:0016747">
    <property type="term" value="F:acyltransferase activity, transferring groups other than amino-acyl groups"/>
    <property type="evidence" value="ECO:0007669"/>
    <property type="project" value="InterPro"/>
</dbReference>
<dbReference type="EMBL" id="AAOE01000003">
    <property type="protein sequence ID" value="EAR10653.1"/>
    <property type="molecule type" value="Genomic_DNA"/>
</dbReference>
<dbReference type="InterPro" id="IPR027365">
    <property type="entry name" value="GNAT_acetyltra_YdfB-like"/>
</dbReference>
<dbReference type="OrthoDB" id="9797456at2"/>
<keyword evidence="2" id="KW-0808">Transferase</keyword>
<evidence type="ECO:0000259" key="1">
    <source>
        <dbReference type="PROSITE" id="PS51186"/>
    </source>
</evidence>
<dbReference type="PROSITE" id="PS51186">
    <property type="entry name" value="GNAT"/>
    <property type="match status" value="1"/>
</dbReference>
<keyword evidence="3" id="KW-1185">Reference proteome</keyword>
<reference evidence="2 3" key="1">
    <citation type="submission" date="2006-02" db="EMBL/GenBank/DDBJ databases">
        <authorList>
            <person name="Pinhassi J."/>
            <person name="Pedros-Alio C."/>
            <person name="Ferriera S."/>
            <person name="Johnson J."/>
            <person name="Kravitz S."/>
            <person name="Halpern A."/>
            <person name="Remington K."/>
            <person name="Beeson K."/>
            <person name="Tran B."/>
            <person name="Rogers Y.-H."/>
            <person name="Friedman R."/>
            <person name="Venter J.C."/>
        </authorList>
    </citation>
    <scope>NUCLEOTIDE SEQUENCE [LARGE SCALE GENOMIC DNA]</scope>
    <source>
        <strain evidence="2 3">MED297</strain>
    </source>
</reference>
<dbReference type="InterPro" id="IPR000182">
    <property type="entry name" value="GNAT_dom"/>
</dbReference>
<dbReference type="SUPFAM" id="SSF55729">
    <property type="entry name" value="Acyl-CoA N-acyltransferases (Nat)"/>
    <property type="match status" value="1"/>
</dbReference>
<dbReference type="Gene3D" id="3.40.630.30">
    <property type="match status" value="1"/>
</dbReference>
<accession>A4BB40</accession>
<dbReference type="Pfam" id="PF12746">
    <property type="entry name" value="GNAT_acetyltran"/>
    <property type="match status" value="1"/>
</dbReference>
<dbReference type="AlphaFoldDB" id="A4BB40"/>